<evidence type="ECO:0000313" key="4">
    <source>
        <dbReference type="Proteomes" id="UP000054408"/>
    </source>
</evidence>
<feature type="region of interest" description="Disordered" evidence="1">
    <location>
        <begin position="65"/>
        <end position="241"/>
    </location>
</feature>
<evidence type="ECO:0000259" key="2">
    <source>
        <dbReference type="PROSITE" id="PS51126"/>
    </source>
</evidence>
<name>A0A0L0DBJ9_THETB</name>
<organism evidence="3 4">
    <name type="scientific">Thecamonas trahens ATCC 50062</name>
    <dbReference type="NCBI Taxonomy" id="461836"/>
    <lineage>
        <taxon>Eukaryota</taxon>
        <taxon>Apusozoa</taxon>
        <taxon>Apusomonadida</taxon>
        <taxon>Apusomonadidae</taxon>
        <taxon>Thecamonas</taxon>
    </lineage>
</organism>
<dbReference type="GeneID" id="25564907"/>
<dbReference type="SMART" id="SM01132">
    <property type="entry name" value="DIL"/>
    <property type="match status" value="1"/>
</dbReference>
<gene>
    <name evidence="3" type="ORF">AMSG_05502</name>
</gene>
<proteinExistence type="predicted"/>
<sequence length="687" mass="72114">MHESLKDRVLGSATVNLADLAKLDHLVTRVYLCEAAPVPGTAIKVSLVLWDPSLPEPALALAASSVASSSDDHPRSGPPPSSASLSADASSDRLDPPPRPRASPKKRRKRRQVSPLVAAAAAGNVTATTPTPTLSSLSSMDDESTLPNYLESDPDSHATETFSGEVSPSATGEFRSTGPVYPASLFMPGDGGRPSPARPRATSITTARSHSRQPSLPSPHVPARRSSVTASRAHRRSLSSSVQINAELPVAQRSIGELGELPEPDPAGAISQELGRIKARLRERRLKLVGRRVALLVDGAIASVYLNPDDRAAALSSAALVTVGMSSRGLPDSIFEPEAWDHESVATAVAAFSNWYQHGLPISERLVFAAMVDWNFGFESQEALASATELLRNSPAALVVHDLPAALDAKVRASRAKPLELAYFLAVAALLVHDVSNELALAVGGARSRPAWARSLEDALDAAAYTAFSLLVGHYNQRLESAVVVGAFLDAPSTLETASARAAAAAAVGSATVPSLPRPALSPATVIAVLDELAAVVAPWHPEVFGDTRAAVVSAVFKHINAVLCNAVLVDSRGATVSGGLKLKMAVSELEEWLAQHPELSGGELPARERLVLVRELADVLVMPKDALLVAETRGQVAPHLSSHQLVALLHAVQTDDYDQVGVEPGLVESLADELGVEQAGVASPRH</sequence>
<dbReference type="AlphaFoldDB" id="A0A0L0DBJ9"/>
<dbReference type="RefSeq" id="XP_013757905.1">
    <property type="nucleotide sequence ID" value="XM_013902451.1"/>
</dbReference>
<feature type="compositionally biased region" description="Low complexity" evidence="1">
    <location>
        <begin position="113"/>
        <end position="139"/>
    </location>
</feature>
<feature type="compositionally biased region" description="Basic residues" evidence="1">
    <location>
        <begin position="102"/>
        <end position="112"/>
    </location>
</feature>
<feature type="domain" description="Dilute" evidence="2">
    <location>
        <begin position="448"/>
        <end position="678"/>
    </location>
</feature>
<accession>A0A0L0DBJ9</accession>
<feature type="compositionally biased region" description="Polar residues" evidence="1">
    <location>
        <begin position="159"/>
        <end position="170"/>
    </location>
</feature>
<evidence type="ECO:0000256" key="1">
    <source>
        <dbReference type="SAM" id="MobiDB-lite"/>
    </source>
</evidence>
<dbReference type="STRING" id="461836.A0A0L0DBJ9"/>
<protein>
    <recommendedName>
        <fullName evidence="2">Dilute domain-containing protein</fullName>
    </recommendedName>
</protein>
<dbReference type="OrthoDB" id="20172at2759"/>
<dbReference type="Pfam" id="PF01843">
    <property type="entry name" value="DIL"/>
    <property type="match status" value="1"/>
</dbReference>
<keyword evidence="4" id="KW-1185">Reference proteome</keyword>
<dbReference type="Proteomes" id="UP000054408">
    <property type="component" value="Unassembled WGS sequence"/>
</dbReference>
<dbReference type="InterPro" id="IPR002710">
    <property type="entry name" value="Dilute_dom"/>
</dbReference>
<evidence type="ECO:0000313" key="3">
    <source>
        <dbReference type="EMBL" id="KNC49486.1"/>
    </source>
</evidence>
<dbReference type="PROSITE" id="PS51126">
    <property type="entry name" value="DILUTE"/>
    <property type="match status" value="1"/>
</dbReference>
<feature type="compositionally biased region" description="Polar residues" evidence="1">
    <location>
        <begin position="202"/>
        <end position="215"/>
    </location>
</feature>
<reference evidence="3 4" key="1">
    <citation type="submission" date="2010-05" db="EMBL/GenBank/DDBJ databases">
        <title>The Genome Sequence of Thecamonas trahens ATCC 50062.</title>
        <authorList>
            <consortium name="The Broad Institute Genome Sequencing Platform"/>
            <person name="Russ C."/>
            <person name="Cuomo C."/>
            <person name="Shea T."/>
            <person name="Young S.K."/>
            <person name="Zeng Q."/>
            <person name="Koehrsen M."/>
            <person name="Haas B."/>
            <person name="Borodovsky M."/>
            <person name="Guigo R."/>
            <person name="Alvarado L."/>
            <person name="Berlin A."/>
            <person name="Bochicchio J."/>
            <person name="Borenstein D."/>
            <person name="Chapman S."/>
            <person name="Chen Z."/>
            <person name="Freedman E."/>
            <person name="Gellesch M."/>
            <person name="Goldberg J."/>
            <person name="Griggs A."/>
            <person name="Gujja S."/>
            <person name="Heilman E."/>
            <person name="Heiman D."/>
            <person name="Hepburn T."/>
            <person name="Howarth C."/>
            <person name="Jen D."/>
            <person name="Larson L."/>
            <person name="Mehta T."/>
            <person name="Park D."/>
            <person name="Pearson M."/>
            <person name="Roberts A."/>
            <person name="Saif S."/>
            <person name="Shenoy N."/>
            <person name="Sisk P."/>
            <person name="Stolte C."/>
            <person name="Sykes S."/>
            <person name="Thomson T."/>
            <person name="Walk T."/>
            <person name="White J."/>
            <person name="Yandava C."/>
            <person name="Burger G."/>
            <person name="Gray M.W."/>
            <person name="Holland P.W.H."/>
            <person name="King N."/>
            <person name="Lang F.B.F."/>
            <person name="Roger A.J."/>
            <person name="Ruiz-Trillo I."/>
            <person name="Lander E."/>
            <person name="Nusbaum C."/>
        </authorList>
    </citation>
    <scope>NUCLEOTIDE SEQUENCE [LARGE SCALE GENOMIC DNA]</scope>
    <source>
        <strain evidence="3 4">ATCC 50062</strain>
    </source>
</reference>
<dbReference type="EMBL" id="GL349455">
    <property type="protein sequence ID" value="KNC49486.1"/>
    <property type="molecule type" value="Genomic_DNA"/>
</dbReference>